<keyword evidence="4" id="KW-1185">Reference proteome</keyword>
<reference evidence="3" key="2">
    <citation type="submission" date="2013-07" db="EMBL/GenBank/DDBJ databases">
        <authorList>
            <consortium name="The Broad Institute Genome Sequencing Platform"/>
            <person name="Cuomo C."/>
            <person name="Litvintseva A."/>
            <person name="Chen Y."/>
            <person name="Heitman J."/>
            <person name="Sun S."/>
            <person name="Springer D."/>
            <person name="Dromer F."/>
            <person name="Young S.K."/>
            <person name="Zeng Q."/>
            <person name="Gargeya S."/>
            <person name="Fitzgerald M."/>
            <person name="Abouelleil A."/>
            <person name="Alvarado L."/>
            <person name="Berlin A.M."/>
            <person name="Chapman S.B."/>
            <person name="Dewar J."/>
            <person name="Goldberg J."/>
            <person name="Griggs A."/>
            <person name="Gujja S."/>
            <person name="Hansen M."/>
            <person name="Howarth C."/>
            <person name="Imamovic A."/>
            <person name="Larimer J."/>
            <person name="McCowan C."/>
            <person name="Murphy C."/>
            <person name="Pearson M."/>
            <person name="Priest M."/>
            <person name="Roberts A."/>
            <person name="Saif S."/>
            <person name="Shea T."/>
            <person name="Sykes S."/>
            <person name="Wortman J."/>
            <person name="Nusbaum C."/>
            <person name="Birren B."/>
        </authorList>
    </citation>
    <scope>NUCLEOTIDE SEQUENCE</scope>
    <source>
        <strain evidence="3">CBS 10737</strain>
    </source>
</reference>
<evidence type="ECO:0000313" key="3">
    <source>
        <dbReference type="EMBL" id="WWC73132.1"/>
    </source>
</evidence>
<dbReference type="EMBL" id="KI894013">
    <property type="protein sequence ID" value="OCF48579.1"/>
    <property type="molecule type" value="Genomic_DNA"/>
</dbReference>
<dbReference type="AlphaFoldDB" id="A0A1B9HZ65"/>
<reference evidence="2" key="3">
    <citation type="submission" date="2016-07" db="EMBL/GenBank/DDBJ databases">
        <title>Evolution of pathogenesis and genome organization in the Tremellales.</title>
        <authorList>
            <person name="Cuomo C."/>
            <person name="Litvintseva A."/>
            <person name="Heitman J."/>
            <person name="Chen Y."/>
            <person name="Sun S."/>
            <person name="Springer D."/>
            <person name="Dromer F."/>
            <person name="Young S."/>
            <person name="Zeng Q."/>
            <person name="Chapman S."/>
            <person name="Gujja S."/>
            <person name="Saif S."/>
            <person name="Birren B."/>
        </authorList>
    </citation>
    <scope>NUCLEOTIDE SEQUENCE</scope>
    <source>
        <strain evidence="2">CBS 10737</strain>
    </source>
</reference>
<reference evidence="2" key="1">
    <citation type="submission" date="2013-07" db="EMBL/GenBank/DDBJ databases">
        <title>The Genome Sequence of Cryptococcus pinus CBS10737.</title>
        <authorList>
            <consortium name="The Broad Institute Genome Sequencing Platform"/>
            <person name="Cuomo C."/>
            <person name="Litvintseva A."/>
            <person name="Chen Y."/>
            <person name="Heitman J."/>
            <person name="Sun S."/>
            <person name="Springer D."/>
            <person name="Dromer F."/>
            <person name="Young S.K."/>
            <person name="Zeng Q."/>
            <person name="Gargeya S."/>
            <person name="Fitzgerald M."/>
            <person name="Abouelleil A."/>
            <person name="Alvarado L."/>
            <person name="Berlin A.M."/>
            <person name="Chapman S.B."/>
            <person name="Dewar J."/>
            <person name="Goldberg J."/>
            <person name="Griggs A."/>
            <person name="Gujja S."/>
            <person name="Hansen M."/>
            <person name="Howarth C."/>
            <person name="Imamovic A."/>
            <person name="Larimer J."/>
            <person name="McCowan C."/>
            <person name="Murphy C."/>
            <person name="Pearson M."/>
            <person name="Priest M."/>
            <person name="Roberts A."/>
            <person name="Saif S."/>
            <person name="Shea T."/>
            <person name="Sykes S."/>
            <person name="Wortman J."/>
            <person name="Nusbaum C."/>
            <person name="Birren B."/>
        </authorList>
    </citation>
    <scope>NUCLEOTIDE SEQUENCE [LARGE SCALE GENOMIC DNA]</scope>
    <source>
        <strain evidence="2">CBS 10737</strain>
    </source>
</reference>
<feature type="region of interest" description="Disordered" evidence="1">
    <location>
        <begin position="33"/>
        <end position="64"/>
    </location>
</feature>
<evidence type="ECO:0000313" key="2">
    <source>
        <dbReference type="EMBL" id="OCF48579.1"/>
    </source>
</evidence>
<dbReference type="Proteomes" id="UP000094020">
    <property type="component" value="Chromosome 10"/>
</dbReference>
<evidence type="ECO:0000256" key="1">
    <source>
        <dbReference type="SAM" id="MobiDB-lite"/>
    </source>
</evidence>
<proteinExistence type="predicted"/>
<dbReference type="KEGG" id="kpin:30173727"/>
<dbReference type="RefSeq" id="XP_019009798.1">
    <property type="nucleotide sequence ID" value="XM_019157080.1"/>
</dbReference>
<sequence length="283" mass="32112">MNLSSNDSIIITQRPSTSLISFKVQCTNPSSHYYQASTNEKPGQVAAAGNNDPPGTSVTDTKSEPSDIPLILFYPCQTSPIVLKDVSDDNDDQSVYSLDPGEGNYIFRPIYSPNTTTAEQRPGRYWQEALSFHEKLGEIFQQRTDEAVKQEDRAFLETFGERINSGDDIPASIRKYYKARSQHFDEALITRFKKIRTEKNMEDMVGWKFVHDTDSYQNYEPRKSLPPGFRPMTPDEVEAEISRYKGWTLGDITLPVRPSKVKGGLYFPVIKPECSKNTDERDG</sequence>
<accession>A0A1B9HZ65</accession>
<gene>
    <name evidence="2" type="ORF">I206_05358</name>
    <name evidence="3" type="ORF">I206_107098</name>
</gene>
<evidence type="ECO:0000313" key="4">
    <source>
        <dbReference type="Proteomes" id="UP000094020"/>
    </source>
</evidence>
<protein>
    <submittedName>
        <fullName evidence="2">Uncharacterized protein</fullName>
    </submittedName>
</protein>
<name>A0A1B9HZ65_9TREE</name>
<dbReference type="GeneID" id="30173727"/>
<reference evidence="3" key="4">
    <citation type="submission" date="2024-02" db="EMBL/GenBank/DDBJ databases">
        <title>Comparative genomics of Cryptococcus and Kwoniella reveals pathogenesis evolution and contrasting modes of karyotype evolution via chromosome fusion or intercentromeric recombination.</title>
        <authorList>
            <person name="Coelho M.A."/>
            <person name="David-Palma M."/>
            <person name="Shea T."/>
            <person name="Bowers K."/>
            <person name="McGinley-Smith S."/>
            <person name="Mohammad A.W."/>
            <person name="Gnirke A."/>
            <person name="Yurkov A.M."/>
            <person name="Nowrousian M."/>
            <person name="Sun S."/>
            <person name="Cuomo C.A."/>
            <person name="Heitman J."/>
        </authorList>
    </citation>
    <scope>NUCLEOTIDE SEQUENCE</scope>
    <source>
        <strain evidence="3">CBS 10737</strain>
    </source>
</reference>
<organism evidence="2">
    <name type="scientific">Kwoniella pini CBS 10737</name>
    <dbReference type="NCBI Taxonomy" id="1296096"/>
    <lineage>
        <taxon>Eukaryota</taxon>
        <taxon>Fungi</taxon>
        <taxon>Dikarya</taxon>
        <taxon>Basidiomycota</taxon>
        <taxon>Agaricomycotina</taxon>
        <taxon>Tremellomycetes</taxon>
        <taxon>Tremellales</taxon>
        <taxon>Cryptococcaceae</taxon>
        <taxon>Kwoniella</taxon>
    </lineage>
</organism>
<dbReference type="EMBL" id="CP144528">
    <property type="protein sequence ID" value="WWC73132.1"/>
    <property type="molecule type" value="Genomic_DNA"/>
</dbReference>